<proteinExistence type="evidence at transcript level"/>
<feature type="transmembrane region" description="Helical" evidence="5">
    <location>
        <begin position="294"/>
        <end position="314"/>
    </location>
</feature>
<feature type="transmembrane region" description="Helical" evidence="5">
    <location>
        <begin position="444"/>
        <end position="467"/>
    </location>
</feature>
<dbReference type="PANTHER" id="PTHR20661">
    <property type="entry name" value="PHOSPHATIDYLINOSITOL-GLYCAN BIOSYNTHESIS CLASS W PROTEIN"/>
    <property type="match status" value="1"/>
</dbReference>
<feature type="transmembrane region" description="Helical" evidence="5">
    <location>
        <begin position="363"/>
        <end position="385"/>
    </location>
</feature>
<feature type="transmembrane region" description="Helical" evidence="5">
    <location>
        <begin position="192"/>
        <end position="214"/>
    </location>
</feature>
<sequence length="468" mass="53063">MGLLGSYFGNVTVPQFLQRDPSPWTTILHAWSSLCLIMPIIFLIAVARLIGNRIGSGILGMHFIRYLTEGVIIIGPTLLMMVKYYEYGDYYTWICCTIMVIAAVAGLTKKPHKQLYLLGGHQPYVFKVNRAMIYILALVALLAQGFSSFPKYLQRTYGYGISLLDLDAGLYVFAMASISRTSSTQSHLLTNYWFYTPMAALALARMALIKLVMMRGESEKRPSDDVLSNYFLAITVAIIIGCFMCDRIRHYRRQVWAGMAILTLHEIVLQVFTSEYALDNKTERGNIFAANKEAFLSIPGFLALFLLSIAFGNFLRSRKRGVPYVVFLQRAKSIVETCLFSWAVTLYAIFTTSIAPITCNFGYVAWVFAIGLSITLVNMFVFNFITNTRKYTDDLLHPTNEVLPSFVSSINKNGIICYVFACILKFWVDAMLEPRWRSENETFYILSLAMLSVAILSYLLTHLTLFYN</sequence>
<feature type="transmembrane region" description="Helical" evidence="5">
    <location>
        <begin position="226"/>
        <end position="243"/>
    </location>
</feature>
<dbReference type="InterPro" id="IPR009447">
    <property type="entry name" value="PIGW/GWT1"/>
</dbReference>
<feature type="transmembrane region" description="Helical" evidence="5">
    <location>
        <begin position="30"/>
        <end position="51"/>
    </location>
</feature>
<dbReference type="Pfam" id="PF06423">
    <property type="entry name" value="GWT1"/>
    <property type="match status" value="1"/>
</dbReference>
<feature type="transmembrane region" description="Helical" evidence="5">
    <location>
        <begin position="128"/>
        <end position="147"/>
    </location>
</feature>
<name>W8B4T0_CERCA</name>
<comment type="pathway">
    <text evidence="5">Glycolipid biosynthesis; glycosylphosphatidylinositol-anchor biosynthesis.</text>
</comment>
<evidence type="ECO:0000256" key="5">
    <source>
        <dbReference type="RuleBase" id="RU280819"/>
    </source>
</evidence>
<feature type="transmembrane region" description="Helical" evidence="5">
    <location>
        <begin position="159"/>
        <end position="180"/>
    </location>
</feature>
<dbReference type="GO" id="GO:0005789">
    <property type="term" value="C:endoplasmic reticulum membrane"/>
    <property type="evidence" value="ECO:0007669"/>
    <property type="project" value="UniProtKB-SubCell"/>
</dbReference>
<evidence type="ECO:0000256" key="2">
    <source>
        <dbReference type="ARBA" id="ARBA00022692"/>
    </source>
</evidence>
<keyword evidence="5" id="KW-0256">Endoplasmic reticulum</keyword>
<keyword evidence="4 5" id="KW-0472">Membrane</keyword>
<dbReference type="EMBL" id="GAMC01021746">
    <property type="protein sequence ID" value="JAB84809.1"/>
    <property type="molecule type" value="mRNA"/>
</dbReference>
<evidence type="ECO:0000313" key="6">
    <source>
        <dbReference type="EMBL" id="JAB84809.1"/>
    </source>
</evidence>
<feature type="transmembrane region" description="Helical" evidence="5">
    <location>
        <begin position="63"/>
        <end position="84"/>
    </location>
</feature>
<reference evidence="6" key="1">
    <citation type="submission" date="2013-07" db="EMBL/GenBank/DDBJ databases">
        <authorList>
            <person name="Geib S."/>
        </authorList>
    </citation>
    <scope>NUCLEOTIDE SEQUENCE</scope>
</reference>
<dbReference type="GO" id="GO:0032216">
    <property type="term" value="F:glucosaminyl-phosphatidylinositol O-acyltransferase activity"/>
    <property type="evidence" value="ECO:0007669"/>
    <property type="project" value="TreeGrafter"/>
</dbReference>
<accession>W8B4T0</accession>
<dbReference type="KEGG" id="ccat:101457394"/>
<feature type="transmembrane region" description="Helical" evidence="5">
    <location>
        <begin position="90"/>
        <end position="107"/>
    </location>
</feature>
<gene>
    <name evidence="6" type="primary">GWT1</name>
</gene>
<comment type="similarity">
    <text evidence="5">Belongs to the PIGW family.</text>
</comment>
<dbReference type="EC" id="2.3.-.-" evidence="5"/>
<comment type="subcellular location">
    <subcellularLocation>
        <location evidence="5">Endoplasmic reticulum membrane</location>
        <topology evidence="5">Multi-pass membrane protein</topology>
    </subcellularLocation>
    <subcellularLocation>
        <location evidence="1">Membrane</location>
        <topology evidence="1">Multi-pass membrane protein</topology>
    </subcellularLocation>
</comment>
<evidence type="ECO:0000256" key="4">
    <source>
        <dbReference type="ARBA" id="ARBA00023136"/>
    </source>
</evidence>
<keyword evidence="5" id="KW-0337">GPI-anchor biosynthesis</keyword>
<evidence type="ECO:0000256" key="1">
    <source>
        <dbReference type="ARBA" id="ARBA00004141"/>
    </source>
</evidence>
<reference evidence="6" key="2">
    <citation type="journal article" date="2014" name="BMC Genomics">
        <title>A genomic perspective to assessing quality of mass-reared SIT flies used in Mediterranean fruit fly (Ceratitis capitata) eradication in California.</title>
        <authorList>
            <person name="Calla B."/>
            <person name="Hall B."/>
            <person name="Hou S."/>
            <person name="Geib S.M."/>
        </authorList>
    </citation>
    <scope>NUCLEOTIDE SEQUENCE</scope>
</reference>
<dbReference type="GO" id="GO:0006506">
    <property type="term" value="P:GPI anchor biosynthetic process"/>
    <property type="evidence" value="ECO:0007669"/>
    <property type="project" value="UniProtKB-UniPathway"/>
</dbReference>
<dbReference type="GO" id="GO:0072659">
    <property type="term" value="P:protein localization to plasma membrane"/>
    <property type="evidence" value="ECO:0007669"/>
    <property type="project" value="TreeGrafter"/>
</dbReference>
<keyword evidence="3 5" id="KW-1133">Transmembrane helix</keyword>
<evidence type="ECO:0000256" key="3">
    <source>
        <dbReference type="ARBA" id="ARBA00022989"/>
    </source>
</evidence>
<feature type="transmembrane region" description="Helical" evidence="5">
    <location>
        <begin position="255"/>
        <end position="274"/>
    </location>
</feature>
<keyword evidence="5" id="KW-0808">Transferase</keyword>
<keyword evidence="2 5" id="KW-0812">Transmembrane</keyword>
<dbReference type="PANTHER" id="PTHR20661:SF0">
    <property type="entry name" value="PHOSPHATIDYLINOSITOL-GLYCAN BIOSYNTHESIS CLASS W PROTEIN"/>
    <property type="match status" value="1"/>
</dbReference>
<keyword evidence="5" id="KW-0012">Acyltransferase</keyword>
<dbReference type="AlphaFoldDB" id="W8B4T0"/>
<feature type="transmembrane region" description="Helical" evidence="5">
    <location>
        <begin position="415"/>
        <end position="432"/>
    </location>
</feature>
<dbReference type="OrthoDB" id="15270at2759"/>
<feature type="transmembrane region" description="Helical" evidence="5">
    <location>
        <begin position="334"/>
        <end position="357"/>
    </location>
</feature>
<comment type="function">
    <text evidence="5">A acetyltransferase, which acetylates the inositol ring of phosphatidylinositol during biosynthesis of GPI-anchor.</text>
</comment>
<dbReference type="GeneID" id="101457394"/>
<protein>
    <recommendedName>
        <fullName evidence="5">Phosphatidylinositol-glycan biosynthesis class W protein</fullName>
        <ecNumber evidence="5">2.3.-.-</ecNumber>
    </recommendedName>
</protein>
<dbReference type="UniPathway" id="UPA00196"/>
<dbReference type="TCDB" id="9.B.315.1.2">
    <property type="family name" value="the glycoslyphosphatidylinositol (gpi) membrane anchoring protein gwt1 (gwt1) family"/>
</dbReference>
<organism evidence="6">
    <name type="scientific">Ceratitis capitata</name>
    <name type="common">Mediterranean fruit fly</name>
    <name type="synonym">Tephritis capitata</name>
    <dbReference type="NCBI Taxonomy" id="7213"/>
    <lineage>
        <taxon>Eukaryota</taxon>
        <taxon>Metazoa</taxon>
        <taxon>Ecdysozoa</taxon>
        <taxon>Arthropoda</taxon>
        <taxon>Hexapoda</taxon>
        <taxon>Insecta</taxon>
        <taxon>Pterygota</taxon>
        <taxon>Neoptera</taxon>
        <taxon>Endopterygota</taxon>
        <taxon>Diptera</taxon>
        <taxon>Brachycera</taxon>
        <taxon>Muscomorpha</taxon>
        <taxon>Tephritoidea</taxon>
        <taxon>Tephritidae</taxon>
        <taxon>Ceratitis</taxon>
        <taxon>Ceratitis</taxon>
    </lineage>
</organism>